<dbReference type="RefSeq" id="WP_124024389.1">
    <property type="nucleotide sequence ID" value="NZ_RPOH01000046.1"/>
</dbReference>
<dbReference type="Pfam" id="PF07331">
    <property type="entry name" value="TctB"/>
    <property type="match status" value="1"/>
</dbReference>
<accession>A0A3N5DWK7</accession>
<evidence type="ECO:0000313" key="4">
    <source>
        <dbReference type="Proteomes" id="UP000268615"/>
    </source>
</evidence>
<protein>
    <submittedName>
        <fullName evidence="3">Tripartite tricarboxylate transporter TctB family protein</fullName>
    </submittedName>
</protein>
<evidence type="ECO:0000313" key="3">
    <source>
        <dbReference type="EMBL" id="RPH26489.1"/>
    </source>
</evidence>
<dbReference type="EMBL" id="RPOH01000046">
    <property type="protein sequence ID" value="RPH26489.1"/>
    <property type="molecule type" value="Genomic_DNA"/>
</dbReference>
<feature type="domain" description="DUF1468" evidence="2">
    <location>
        <begin position="23"/>
        <end position="167"/>
    </location>
</feature>
<organism evidence="3 4">
    <name type="scientific">Buttiauxella warmboldiae</name>
    <dbReference type="NCBI Taxonomy" id="82993"/>
    <lineage>
        <taxon>Bacteria</taxon>
        <taxon>Pseudomonadati</taxon>
        <taxon>Pseudomonadota</taxon>
        <taxon>Gammaproteobacteria</taxon>
        <taxon>Enterobacterales</taxon>
        <taxon>Enterobacteriaceae</taxon>
        <taxon>Buttiauxella</taxon>
    </lineage>
</organism>
<keyword evidence="4" id="KW-1185">Reference proteome</keyword>
<keyword evidence="1" id="KW-0472">Membrane</keyword>
<evidence type="ECO:0000256" key="1">
    <source>
        <dbReference type="SAM" id="Phobius"/>
    </source>
</evidence>
<evidence type="ECO:0000259" key="2">
    <source>
        <dbReference type="Pfam" id="PF07331"/>
    </source>
</evidence>
<proteinExistence type="predicted"/>
<gene>
    <name evidence="3" type="ORF">EHN07_12095</name>
</gene>
<dbReference type="InterPro" id="IPR009936">
    <property type="entry name" value="DUF1468"/>
</dbReference>
<feature type="transmembrane region" description="Helical" evidence="1">
    <location>
        <begin position="23"/>
        <end position="42"/>
    </location>
</feature>
<feature type="transmembrane region" description="Helical" evidence="1">
    <location>
        <begin position="54"/>
        <end position="76"/>
    </location>
</feature>
<dbReference type="OrthoDB" id="6631416at2"/>
<sequence length="173" mass="18669">MATKENTASLAVPRRQRLRAAKVVALLLCAVAVGVMINAASFPSTAIETDIGAGAFPIFYAGLLIVLALLLVVREYTPGQQRNSSQEQESADNIHPGYGRTATGIILTAVYIVLMGYLGYLIATPLFLASIMVLMGYIHRLLTPLMAILLTIVLWLLFVQVLQVPLPVGSLFE</sequence>
<name>A0A3N5DWK7_9ENTR</name>
<comment type="caution">
    <text evidence="3">The sequence shown here is derived from an EMBL/GenBank/DDBJ whole genome shotgun (WGS) entry which is preliminary data.</text>
</comment>
<reference evidence="3 4" key="1">
    <citation type="submission" date="2018-11" db="EMBL/GenBank/DDBJ databases">
        <title>Draft genome sequence of Buttiauxella warmboldiae CCUG 35512.</title>
        <authorList>
            <person name="Salva-Serra F."/>
            <person name="Marathe N."/>
            <person name="Moore E."/>
            <person name="Svensson L."/>
            <person name="Engstrom-Jakobsson H."/>
        </authorList>
    </citation>
    <scope>NUCLEOTIDE SEQUENCE [LARGE SCALE GENOMIC DNA]</scope>
    <source>
        <strain evidence="3 4">CCUG 35512</strain>
    </source>
</reference>
<dbReference type="AlphaFoldDB" id="A0A3N5DWK7"/>
<feature type="transmembrane region" description="Helical" evidence="1">
    <location>
        <begin position="145"/>
        <end position="166"/>
    </location>
</feature>
<keyword evidence="1" id="KW-1133">Transmembrane helix</keyword>
<dbReference type="Proteomes" id="UP000268615">
    <property type="component" value="Unassembled WGS sequence"/>
</dbReference>
<keyword evidence="1" id="KW-0812">Transmembrane</keyword>